<comment type="caution">
    <text evidence="8">The sequence shown here is derived from an EMBL/GenBank/DDBJ whole genome shotgun (WGS) entry which is preliminary data.</text>
</comment>
<dbReference type="GO" id="GO:0016925">
    <property type="term" value="P:protein sumoylation"/>
    <property type="evidence" value="ECO:0007669"/>
    <property type="project" value="TreeGrafter"/>
</dbReference>
<dbReference type="HOGENOM" id="CLU_002556_4_1_1"/>
<dbReference type="eggNOG" id="KOG2014">
    <property type="taxonomic scope" value="Eukaryota"/>
</dbReference>
<dbReference type="AlphaFoldDB" id="G7E8M5"/>
<dbReference type="PRINTS" id="PR01849">
    <property type="entry name" value="UBIQUITINACT"/>
</dbReference>
<dbReference type="InParanoid" id="G7E8M5"/>
<keyword evidence="9" id="KW-1185">Reference proteome</keyword>
<dbReference type="InterPro" id="IPR035985">
    <property type="entry name" value="Ubiquitin-activating_enz"/>
</dbReference>
<evidence type="ECO:0000256" key="6">
    <source>
        <dbReference type="ARBA" id="ARBA00044354"/>
    </source>
</evidence>
<dbReference type="Gene3D" id="3.40.50.720">
    <property type="entry name" value="NAD(P)-binding Rossmann-like Domain"/>
    <property type="match status" value="1"/>
</dbReference>
<dbReference type="GO" id="GO:0005737">
    <property type="term" value="C:cytoplasm"/>
    <property type="evidence" value="ECO:0007669"/>
    <property type="project" value="TreeGrafter"/>
</dbReference>
<dbReference type="InterPro" id="IPR000594">
    <property type="entry name" value="ThiF_NAD_FAD-bd"/>
</dbReference>
<evidence type="ECO:0000256" key="1">
    <source>
        <dbReference type="ARBA" id="ARBA00004123"/>
    </source>
</evidence>
<reference evidence="8 9" key="1">
    <citation type="journal article" date="2011" name="J. Gen. Appl. Microbiol.">
        <title>Draft genome sequencing of the enigmatic basidiomycete Mixia osmundae.</title>
        <authorList>
            <person name="Nishida H."/>
            <person name="Nagatsuka Y."/>
            <person name="Sugiyama J."/>
        </authorList>
    </citation>
    <scope>NUCLEOTIDE SEQUENCE [LARGE SCALE GENOMIC DNA]</scope>
    <source>
        <strain evidence="9">CBS 9802 / IAM 14324 / JCM 22182 / KY 12970</strain>
    </source>
</reference>
<dbReference type="InterPro" id="IPR045886">
    <property type="entry name" value="ThiF/MoeB/HesA"/>
</dbReference>
<dbReference type="FunCoup" id="G7E8M5">
    <property type="interactions" value="777"/>
</dbReference>
<evidence type="ECO:0000256" key="5">
    <source>
        <dbReference type="ARBA" id="ARBA00023242"/>
    </source>
</evidence>
<dbReference type="STRING" id="764103.G7E8M5"/>
<comment type="pathway">
    <text evidence="2">Protein modification; protein sumoylation.</text>
</comment>
<dbReference type="GO" id="GO:0019948">
    <property type="term" value="F:SUMO activating enzyme activity"/>
    <property type="evidence" value="ECO:0007669"/>
    <property type="project" value="TreeGrafter"/>
</dbReference>
<dbReference type="EMBL" id="BABT02000220">
    <property type="protein sequence ID" value="GAA99493.1"/>
    <property type="molecule type" value="Genomic_DNA"/>
</dbReference>
<dbReference type="Proteomes" id="UP000009131">
    <property type="component" value="Unassembled WGS sequence"/>
</dbReference>
<evidence type="ECO:0000313" key="8">
    <source>
        <dbReference type="EMBL" id="GAA99493.1"/>
    </source>
</evidence>
<evidence type="ECO:0000256" key="3">
    <source>
        <dbReference type="ARBA" id="ARBA00005673"/>
    </source>
</evidence>
<comment type="subcellular location">
    <subcellularLocation>
        <location evidence="1">Nucleus</location>
    </subcellularLocation>
</comment>
<proteinExistence type="inferred from homology"/>
<dbReference type="GO" id="GO:0031510">
    <property type="term" value="C:SUMO activating enzyme complex"/>
    <property type="evidence" value="ECO:0007669"/>
    <property type="project" value="TreeGrafter"/>
</dbReference>
<dbReference type="OrthoDB" id="1708823at2759"/>
<reference evidence="8 9" key="2">
    <citation type="journal article" date="2012" name="Open Biol.">
        <title>Characteristics of nucleosomes and linker DNA regions on the genome of the basidiomycete Mixia osmundae revealed by mono- and dinucleosome mapping.</title>
        <authorList>
            <person name="Nishida H."/>
            <person name="Kondo S."/>
            <person name="Matsumoto T."/>
            <person name="Suzuki Y."/>
            <person name="Yoshikawa H."/>
            <person name="Taylor T.D."/>
            <person name="Sugiyama J."/>
        </authorList>
    </citation>
    <scope>NUCLEOTIDE SEQUENCE [LARGE SCALE GENOMIC DNA]</scope>
    <source>
        <strain evidence="9">CBS 9802 / IAM 14324 / JCM 22182 / KY 12970</strain>
    </source>
</reference>
<gene>
    <name evidence="8" type="primary">Mo06193</name>
    <name evidence="8" type="ORF">E5Q_06193</name>
</gene>
<evidence type="ECO:0000256" key="4">
    <source>
        <dbReference type="ARBA" id="ARBA00022786"/>
    </source>
</evidence>
<keyword evidence="5" id="KW-0539">Nucleus</keyword>
<evidence type="ECO:0000256" key="2">
    <source>
        <dbReference type="ARBA" id="ARBA00004718"/>
    </source>
</evidence>
<evidence type="ECO:0000313" key="9">
    <source>
        <dbReference type="Proteomes" id="UP000009131"/>
    </source>
</evidence>
<comment type="similarity">
    <text evidence="3">Belongs to the ubiquitin-activating E1 family.</text>
</comment>
<dbReference type="PANTHER" id="PTHR10953">
    <property type="entry name" value="UBIQUITIN-ACTIVATING ENZYME E1"/>
    <property type="match status" value="1"/>
</dbReference>
<organism evidence="8 9">
    <name type="scientific">Mixia osmundae (strain CBS 9802 / IAM 14324 / JCM 22182 / KY 12970)</name>
    <dbReference type="NCBI Taxonomy" id="764103"/>
    <lineage>
        <taxon>Eukaryota</taxon>
        <taxon>Fungi</taxon>
        <taxon>Dikarya</taxon>
        <taxon>Basidiomycota</taxon>
        <taxon>Pucciniomycotina</taxon>
        <taxon>Mixiomycetes</taxon>
        <taxon>Mixiales</taxon>
        <taxon>Mixiaceae</taxon>
        <taxon>Mixia</taxon>
    </lineage>
</organism>
<evidence type="ECO:0000259" key="7">
    <source>
        <dbReference type="Pfam" id="PF00899"/>
    </source>
</evidence>
<name>G7E8M5_MIXOS</name>
<dbReference type="InterPro" id="IPR000011">
    <property type="entry name" value="UBQ/SUMO-activ_enz_E1-like"/>
</dbReference>
<dbReference type="PANTHER" id="PTHR10953:SF162">
    <property type="entry name" value="SUMO-ACTIVATING ENZYME SUBUNIT 1"/>
    <property type="match status" value="1"/>
</dbReference>
<accession>G7E8M5</accession>
<dbReference type="Pfam" id="PF00899">
    <property type="entry name" value="ThiF"/>
    <property type="match status" value="1"/>
</dbReference>
<protein>
    <recommendedName>
        <fullName evidence="6">Ubiquitin-like 1-activating enzyme E1A</fullName>
    </recommendedName>
</protein>
<dbReference type="SUPFAM" id="SSF69572">
    <property type="entry name" value="Activating enzymes of the ubiquitin-like proteins"/>
    <property type="match status" value="1"/>
</dbReference>
<feature type="domain" description="THIF-type NAD/FAD binding fold" evidence="7">
    <location>
        <begin position="24"/>
        <end position="316"/>
    </location>
</feature>
<keyword evidence="4" id="KW-0833">Ubl conjugation pathway</keyword>
<sequence>MATNGHAEPVSTQEGISEAEAALYDRQIRLWGVEAQNRMRKAAVLLVCLRGIATEITKNIVLAGIGSLSILDDQAVTEEDLATGFFLRESDIGANRAQAAQERIQLLNPRVQISILHDMSLLSDEHFYSRFDLICLTDSSVELIERVNALTHKMGKQFYATGSFGMNGYAFCDLGKHSYVIEQQERRPDGTLSEDAKKLTVQRSVDFVDFATAQAYVWNLSPKKRRKLNPALSALFVLWEYQRQHHGLMPANESVASALSAIGTTTLPAKGLEIASDLDAFYRDIARTASYDFMPSCAVLGGIVGQDILNALGGREAPLHRIDA</sequence>